<keyword evidence="2" id="KW-0507">mRNA processing</keyword>
<dbReference type="SMART" id="SM00360">
    <property type="entry name" value="RRM"/>
    <property type="match status" value="1"/>
</dbReference>
<evidence type="ECO:0000256" key="3">
    <source>
        <dbReference type="ARBA" id="ARBA00022884"/>
    </source>
</evidence>
<protein>
    <recommendedName>
        <fullName evidence="8">RRM domain-containing protein</fullName>
    </recommendedName>
</protein>
<dbReference type="GO" id="GO:0005654">
    <property type="term" value="C:nucleoplasm"/>
    <property type="evidence" value="ECO:0007669"/>
    <property type="project" value="TreeGrafter"/>
</dbReference>
<dbReference type="PROSITE" id="PS50102">
    <property type="entry name" value="RRM"/>
    <property type="match status" value="1"/>
</dbReference>
<evidence type="ECO:0000313" key="9">
    <source>
        <dbReference type="EMBL" id="TKA49580.1"/>
    </source>
</evidence>
<evidence type="ECO:0000256" key="2">
    <source>
        <dbReference type="ARBA" id="ARBA00022664"/>
    </source>
</evidence>
<organism evidence="9 10">
    <name type="scientific">Friedmanniomyces endolithicus</name>
    <dbReference type="NCBI Taxonomy" id="329885"/>
    <lineage>
        <taxon>Eukaryota</taxon>
        <taxon>Fungi</taxon>
        <taxon>Dikarya</taxon>
        <taxon>Ascomycota</taxon>
        <taxon>Pezizomycotina</taxon>
        <taxon>Dothideomycetes</taxon>
        <taxon>Dothideomycetidae</taxon>
        <taxon>Mycosphaerellales</taxon>
        <taxon>Teratosphaeriaceae</taxon>
        <taxon>Friedmanniomyces</taxon>
    </lineage>
</organism>
<feature type="compositionally biased region" description="Basic and acidic residues" evidence="7">
    <location>
        <begin position="35"/>
        <end position="48"/>
    </location>
</feature>
<dbReference type="AlphaFoldDB" id="A0A4U0VJV7"/>
<name>A0A4U0VJV7_9PEZI</name>
<dbReference type="SUPFAM" id="SSF54928">
    <property type="entry name" value="RNA-binding domain, RBD"/>
    <property type="match status" value="1"/>
</dbReference>
<feature type="compositionally biased region" description="Low complexity" evidence="7">
    <location>
        <begin position="64"/>
        <end position="73"/>
    </location>
</feature>
<dbReference type="Gene3D" id="3.30.70.330">
    <property type="match status" value="1"/>
</dbReference>
<evidence type="ECO:0000256" key="7">
    <source>
        <dbReference type="SAM" id="MobiDB-lite"/>
    </source>
</evidence>
<feature type="compositionally biased region" description="Basic residues" evidence="7">
    <location>
        <begin position="49"/>
        <end position="63"/>
    </location>
</feature>
<dbReference type="EMBL" id="NAJP01000001">
    <property type="protein sequence ID" value="TKA49580.1"/>
    <property type="molecule type" value="Genomic_DNA"/>
</dbReference>
<evidence type="ECO:0000256" key="4">
    <source>
        <dbReference type="ARBA" id="ARBA00023187"/>
    </source>
</evidence>
<proteinExistence type="predicted"/>
<dbReference type="Proteomes" id="UP000310066">
    <property type="component" value="Unassembled WGS sequence"/>
</dbReference>
<dbReference type="InterPro" id="IPR034201">
    <property type="entry name" value="RNPS1_RRM"/>
</dbReference>
<gene>
    <name evidence="9" type="ORF">B0A54_00247</name>
</gene>
<dbReference type="Pfam" id="PF00076">
    <property type="entry name" value="RRM_1"/>
    <property type="match status" value="1"/>
</dbReference>
<dbReference type="STRING" id="329885.A0A4U0VJV7"/>
<dbReference type="PANTHER" id="PTHR15481">
    <property type="entry name" value="RIBONUCLEIC ACID BINDING PROTEIN S1"/>
    <property type="match status" value="1"/>
</dbReference>
<dbReference type="GO" id="GO:0061574">
    <property type="term" value="C:ASAP complex"/>
    <property type="evidence" value="ECO:0007669"/>
    <property type="project" value="TreeGrafter"/>
</dbReference>
<sequence>MSSSPHRSTSRGRTRTPTRAIDDTNMDTTTGHPNGTRDRTKSVEDFRSRSRSRTPRVRSRSRTYTRSPNHSRSPSPPALPKSAKIVIEKLTKNVHEAHLREIFSTYGTITELEMPMNPQFMMNKGIAYILFTQPSHAESAIAHMHEAQLDGALVNVSIVLPRRRFSRSPPMKRPALDRFGEPHRLRQTKVAESQSAAEGWPEKESELRQPEQESEAGQQIASAAEEGGQSAEGRWAETEPEL</sequence>
<dbReference type="InterPro" id="IPR035979">
    <property type="entry name" value="RBD_domain_sf"/>
</dbReference>
<feature type="domain" description="RRM" evidence="8">
    <location>
        <begin position="83"/>
        <end position="161"/>
    </location>
</feature>
<dbReference type="GO" id="GO:0003723">
    <property type="term" value="F:RNA binding"/>
    <property type="evidence" value="ECO:0007669"/>
    <property type="project" value="UniProtKB-UniRule"/>
</dbReference>
<feature type="compositionally biased region" description="Basic and acidic residues" evidence="7">
    <location>
        <begin position="200"/>
        <end position="211"/>
    </location>
</feature>
<comment type="subcellular location">
    <subcellularLocation>
        <location evidence="1">Nucleus</location>
    </subcellularLocation>
</comment>
<dbReference type="GO" id="GO:0000398">
    <property type="term" value="P:mRNA splicing, via spliceosome"/>
    <property type="evidence" value="ECO:0007669"/>
    <property type="project" value="TreeGrafter"/>
</dbReference>
<dbReference type="OrthoDB" id="252020at2759"/>
<keyword evidence="4" id="KW-0508">mRNA splicing</keyword>
<evidence type="ECO:0000256" key="6">
    <source>
        <dbReference type="PROSITE-ProRule" id="PRU00176"/>
    </source>
</evidence>
<dbReference type="InterPro" id="IPR012677">
    <property type="entry name" value="Nucleotide-bd_a/b_plait_sf"/>
</dbReference>
<dbReference type="GO" id="GO:0005737">
    <property type="term" value="C:cytoplasm"/>
    <property type="evidence" value="ECO:0007669"/>
    <property type="project" value="TreeGrafter"/>
</dbReference>
<feature type="compositionally biased region" description="Low complexity" evidence="7">
    <location>
        <begin position="221"/>
        <end position="233"/>
    </location>
</feature>
<evidence type="ECO:0000313" key="10">
    <source>
        <dbReference type="Proteomes" id="UP000310066"/>
    </source>
</evidence>
<evidence type="ECO:0000259" key="8">
    <source>
        <dbReference type="PROSITE" id="PS50102"/>
    </source>
</evidence>
<evidence type="ECO:0000256" key="5">
    <source>
        <dbReference type="ARBA" id="ARBA00023242"/>
    </source>
</evidence>
<keyword evidence="3 6" id="KW-0694">RNA-binding</keyword>
<comment type="caution">
    <text evidence="9">The sequence shown here is derived from an EMBL/GenBank/DDBJ whole genome shotgun (WGS) entry which is preliminary data.</text>
</comment>
<feature type="region of interest" description="Disordered" evidence="7">
    <location>
        <begin position="1"/>
        <end position="81"/>
    </location>
</feature>
<feature type="compositionally biased region" description="Basic and acidic residues" evidence="7">
    <location>
        <begin position="174"/>
        <end position="184"/>
    </location>
</feature>
<evidence type="ECO:0000256" key="1">
    <source>
        <dbReference type="ARBA" id="ARBA00004123"/>
    </source>
</evidence>
<dbReference type="CDD" id="cd12365">
    <property type="entry name" value="RRM_RNPS1"/>
    <property type="match status" value="1"/>
</dbReference>
<reference evidence="9 10" key="1">
    <citation type="submission" date="2017-03" db="EMBL/GenBank/DDBJ databases">
        <title>Genomes of endolithic fungi from Antarctica.</title>
        <authorList>
            <person name="Coleine C."/>
            <person name="Masonjones S."/>
            <person name="Stajich J.E."/>
        </authorList>
    </citation>
    <scope>NUCLEOTIDE SEQUENCE [LARGE SCALE GENOMIC DNA]</scope>
    <source>
        <strain evidence="9 10">CCFEE 5311</strain>
    </source>
</reference>
<dbReference type="InterPro" id="IPR000504">
    <property type="entry name" value="RRM_dom"/>
</dbReference>
<accession>A0A4U0VJV7</accession>
<feature type="region of interest" description="Disordered" evidence="7">
    <location>
        <begin position="167"/>
        <end position="242"/>
    </location>
</feature>
<dbReference type="PANTHER" id="PTHR15481:SF0">
    <property type="entry name" value="LD23870P-RELATED"/>
    <property type="match status" value="1"/>
</dbReference>
<keyword evidence="5" id="KW-0539">Nucleus</keyword>